<organism evidence="1 2">
    <name type="scientific">Stylosanthes scabra</name>
    <dbReference type="NCBI Taxonomy" id="79078"/>
    <lineage>
        <taxon>Eukaryota</taxon>
        <taxon>Viridiplantae</taxon>
        <taxon>Streptophyta</taxon>
        <taxon>Embryophyta</taxon>
        <taxon>Tracheophyta</taxon>
        <taxon>Spermatophyta</taxon>
        <taxon>Magnoliopsida</taxon>
        <taxon>eudicotyledons</taxon>
        <taxon>Gunneridae</taxon>
        <taxon>Pentapetalae</taxon>
        <taxon>rosids</taxon>
        <taxon>fabids</taxon>
        <taxon>Fabales</taxon>
        <taxon>Fabaceae</taxon>
        <taxon>Papilionoideae</taxon>
        <taxon>50 kb inversion clade</taxon>
        <taxon>dalbergioids sensu lato</taxon>
        <taxon>Dalbergieae</taxon>
        <taxon>Pterocarpus clade</taxon>
        <taxon>Stylosanthes</taxon>
    </lineage>
</organism>
<comment type="caution">
    <text evidence="1">The sequence shown here is derived from an EMBL/GenBank/DDBJ whole genome shotgun (WGS) entry which is preliminary data.</text>
</comment>
<gene>
    <name evidence="1" type="ORF">PIB30_005414</name>
</gene>
<dbReference type="Proteomes" id="UP001341840">
    <property type="component" value="Unassembled WGS sequence"/>
</dbReference>
<evidence type="ECO:0000313" key="1">
    <source>
        <dbReference type="EMBL" id="MED6191935.1"/>
    </source>
</evidence>
<protein>
    <submittedName>
        <fullName evidence="1">Uncharacterized protein</fullName>
    </submittedName>
</protein>
<accession>A0ABU6X404</accession>
<reference evidence="1 2" key="1">
    <citation type="journal article" date="2023" name="Plants (Basel)">
        <title>Bridging the Gap: Combining Genomics and Transcriptomics Approaches to Understand Stylosanthes scabra, an Orphan Legume from the Brazilian Caatinga.</title>
        <authorList>
            <person name="Ferreira-Neto J.R.C."/>
            <person name="da Silva M.D."/>
            <person name="Binneck E."/>
            <person name="de Melo N.F."/>
            <person name="da Silva R.H."/>
            <person name="de Melo A.L.T.M."/>
            <person name="Pandolfi V."/>
            <person name="Bustamante F.O."/>
            <person name="Brasileiro-Vidal A.C."/>
            <person name="Benko-Iseppon A.M."/>
        </authorList>
    </citation>
    <scope>NUCLEOTIDE SEQUENCE [LARGE SCALE GENOMIC DNA]</scope>
    <source>
        <tissue evidence="1">Leaves</tissue>
    </source>
</reference>
<keyword evidence="2" id="KW-1185">Reference proteome</keyword>
<name>A0ABU6X404_9FABA</name>
<dbReference type="EMBL" id="JASCZI010211459">
    <property type="protein sequence ID" value="MED6191935.1"/>
    <property type="molecule type" value="Genomic_DNA"/>
</dbReference>
<proteinExistence type="predicted"/>
<sequence length="202" mass="23167">MAFQASIDDNQRRFVTTRSYWPNRTNATLKFPISQNQTDIIVPSNIVQMIKSPHDNLVWIIDQAVNCLEFYLKKEIGLTWIRGRDLNKINKIYQLETNFKMELTYVDWGVFYFEILDANDQPIKIDSSQSPDFQYLQFGGTERLETGTKILIKHSTTSEGTLAQASQERRRSAAVLGRLECVNGAGEDDYRSLNLDGGSINF</sequence>
<evidence type="ECO:0000313" key="2">
    <source>
        <dbReference type="Proteomes" id="UP001341840"/>
    </source>
</evidence>